<protein>
    <submittedName>
        <fullName evidence="6">Sterol glucosyltransferase</fullName>
    </submittedName>
</protein>
<dbReference type="InterPro" id="IPR037401">
    <property type="entry name" value="SnoaL-like"/>
</dbReference>
<dbReference type="InterPro" id="IPR004276">
    <property type="entry name" value="GlycoTrans_28_N"/>
</dbReference>
<dbReference type="PANTHER" id="PTHR48050:SF27">
    <property type="entry name" value="GLUCOSYLTRANSFERASE, PUTATIVE (AFU_ORTHOLOGUE AFUA_7G04880)-RELATED"/>
    <property type="match status" value="1"/>
</dbReference>
<accession>A0A8H5N0X0</accession>
<evidence type="ECO:0000313" key="7">
    <source>
        <dbReference type="Proteomes" id="UP000522262"/>
    </source>
</evidence>
<dbReference type="FunFam" id="3.40.50.2000:FF:000009">
    <property type="entry name" value="Sterol 3-beta-glucosyltransferase UGT80A2"/>
    <property type="match status" value="1"/>
</dbReference>
<dbReference type="Gene3D" id="3.10.450.50">
    <property type="match status" value="1"/>
</dbReference>
<organism evidence="6 7">
    <name type="scientific">Fusarium mexicanum</name>
    <dbReference type="NCBI Taxonomy" id="751941"/>
    <lineage>
        <taxon>Eukaryota</taxon>
        <taxon>Fungi</taxon>
        <taxon>Dikarya</taxon>
        <taxon>Ascomycota</taxon>
        <taxon>Pezizomycotina</taxon>
        <taxon>Sordariomycetes</taxon>
        <taxon>Hypocreomycetidae</taxon>
        <taxon>Hypocreales</taxon>
        <taxon>Nectriaceae</taxon>
        <taxon>Fusarium</taxon>
        <taxon>Fusarium fujikuroi species complex</taxon>
    </lineage>
</organism>
<feature type="region of interest" description="Disordered" evidence="2">
    <location>
        <begin position="618"/>
        <end position="667"/>
    </location>
</feature>
<dbReference type="InterPro" id="IPR010610">
    <property type="entry name" value="EryCIII-like_C"/>
</dbReference>
<evidence type="ECO:0000256" key="2">
    <source>
        <dbReference type="SAM" id="MobiDB-lite"/>
    </source>
</evidence>
<dbReference type="GO" id="GO:0016906">
    <property type="term" value="F:sterol 3-beta-glucosyltransferase activity"/>
    <property type="evidence" value="ECO:0007669"/>
    <property type="project" value="UniProtKB-ARBA"/>
</dbReference>
<dbReference type="EMBL" id="JAAOAM010000099">
    <property type="protein sequence ID" value="KAF5548227.1"/>
    <property type="molecule type" value="Genomic_DNA"/>
</dbReference>
<dbReference type="SUPFAM" id="SSF53756">
    <property type="entry name" value="UDP-Glycosyltransferase/glycogen phosphorylase"/>
    <property type="match status" value="1"/>
</dbReference>
<evidence type="ECO:0000259" key="5">
    <source>
        <dbReference type="Pfam" id="PF13577"/>
    </source>
</evidence>
<dbReference type="AlphaFoldDB" id="A0A8H5N0X0"/>
<evidence type="ECO:0000313" key="6">
    <source>
        <dbReference type="EMBL" id="KAF5548227.1"/>
    </source>
</evidence>
<evidence type="ECO:0000259" key="3">
    <source>
        <dbReference type="Pfam" id="PF03033"/>
    </source>
</evidence>
<dbReference type="SUPFAM" id="SSF54427">
    <property type="entry name" value="NTF2-like"/>
    <property type="match status" value="1"/>
</dbReference>
<dbReference type="Pfam" id="PF13577">
    <property type="entry name" value="SnoaL_4"/>
    <property type="match status" value="1"/>
</dbReference>
<name>A0A8H5N0X0_9HYPO</name>
<dbReference type="PANTHER" id="PTHR48050">
    <property type="entry name" value="STEROL 3-BETA-GLUCOSYLTRANSFERASE"/>
    <property type="match status" value="1"/>
</dbReference>
<dbReference type="GO" id="GO:0005975">
    <property type="term" value="P:carbohydrate metabolic process"/>
    <property type="evidence" value="ECO:0007669"/>
    <property type="project" value="InterPro"/>
</dbReference>
<feature type="domain" description="SnoaL-like" evidence="5">
    <location>
        <begin position="865"/>
        <end position="994"/>
    </location>
</feature>
<dbReference type="InterPro" id="IPR002213">
    <property type="entry name" value="UDP_glucos_trans"/>
</dbReference>
<dbReference type="Pfam" id="PF03033">
    <property type="entry name" value="Glyco_transf_28"/>
    <property type="match status" value="1"/>
</dbReference>
<dbReference type="Proteomes" id="UP000522262">
    <property type="component" value="Unassembled WGS sequence"/>
</dbReference>
<dbReference type="InterPro" id="IPR050426">
    <property type="entry name" value="Glycosyltransferase_28"/>
</dbReference>
<evidence type="ECO:0000259" key="4">
    <source>
        <dbReference type="Pfam" id="PF06722"/>
    </source>
</evidence>
<dbReference type="CDD" id="cd03784">
    <property type="entry name" value="GT1_Gtf-like"/>
    <property type="match status" value="1"/>
</dbReference>
<reference evidence="6 7" key="1">
    <citation type="submission" date="2020-05" db="EMBL/GenBank/DDBJ databases">
        <title>Identification and distribution of gene clusters putatively required for synthesis of sphingolipid metabolism inhibitors in phylogenetically diverse species of the filamentous fungus Fusarium.</title>
        <authorList>
            <person name="Kim H.-S."/>
            <person name="Busman M."/>
            <person name="Brown D.W."/>
            <person name="Divon H."/>
            <person name="Uhlig S."/>
            <person name="Proctor R.H."/>
        </authorList>
    </citation>
    <scope>NUCLEOTIDE SEQUENCE [LARGE SCALE GENOMIC DNA]</scope>
    <source>
        <strain evidence="6 7">NRRL 53147</strain>
    </source>
</reference>
<feature type="compositionally biased region" description="Basic and acidic residues" evidence="2">
    <location>
        <begin position="629"/>
        <end position="647"/>
    </location>
</feature>
<proteinExistence type="predicted"/>
<dbReference type="FunFam" id="3.40.50.2000:FF:000100">
    <property type="entry name" value="Glycosyltransferase family 1 protein"/>
    <property type="match status" value="1"/>
</dbReference>
<sequence length="1006" mass="109443">MSPTPDDDQSNRQTRYFELPANGENSASLPDELPPYEALAELQATATSLEDGRIEIDLSSRIARRLSKLVPTGKPPISYGQNQPPAYTETSEKSIRLNIVIQVVGSRGDVQPFVALGTELQRHGHRVRLATHGQFDKFVRESGLEFFSIGGDPAELMAYMVKNPGLFPSMKTLRGGEIQRKRKMVDEMLHKCWSSCIEPDELTGRPFVADAIIANPPSFAHIHCAQALGIPLHLMFTMPWTSTREFCHPLANLKANGSDMSATAANYVSYSLVEWMTWQGLGDIINAWRGTIDLEAIPFSEGPCLTETLGVPVTYCWSPALVPKPADWPENIDVCGFFFRDAPKYQPEPALEQFLASGPPPIYIGFGSIVIDDPDKLTATILDAVRATGTRAIVSRGWSKLGGDSSGDDQVFFLGDCPHEWLFQQVTAVIHHGGAGTTACGLLNAKPTTIVPFFGDQPFWGNMVHAGGAGPAPIPFKALNSNNLAEAILFCLTPEASTAARQIADKMSSEAGVRRAVASFHANLPLNDMRCDLLPNHSAAWLYEKKGKKMKLSKIAAEILVESETVSWNNLKAYQPQPVHIENRRWDPLTATLATLATTGVGMVSSASDIVVKPIQALRPATPSHSRSASRDRSGDNSKRPSEDDVFGRPAGVDLPPTPTVTKDKDPQHGALAAVKGSASGVGGFFKHYSKGMLLDLPYAVTEGMRNAPKLYGGKAYDPGAVTDWKSGGIAAGKNFAHGMVEGIGGIVMEPVRGAKKEGAAGAAKGVGIGLLNLGTKMGSGAIGLFSLPSQGAYLSARALVKRKTGKSIMEARKIEGRDVVERSDEAARQKDITTVIEGFEALTIEAVHKKPSFVEMAVLPEAAAIIQRKKARYCRFADSNQWNRFDSIMLPNATFLFHNPDGSLITKGDIEYSWSSTKDWVAFFENEFKTMQTIHIVGPAEMEQIASDEIKAIWAVTYHAGTKEHEGGVHGTGGGHYHETWKKVGDDWFMESLRMERLYWKVLSV</sequence>
<feature type="region of interest" description="Disordered" evidence="2">
    <location>
        <begin position="1"/>
        <end position="32"/>
    </location>
</feature>
<evidence type="ECO:0000256" key="1">
    <source>
        <dbReference type="ARBA" id="ARBA00022679"/>
    </source>
</evidence>
<feature type="domain" description="Glycosyltransferase family 28 N-terminal" evidence="3">
    <location>
        <begin position="99"/>
        <end position="246"/>
    </location>
</feature>
<dbReference type="InterPro" id="IPR032710">
    <property type="entry name" value="NTF2-like_dom_sf"/>
</dbReference>
<feature type="domain" description="Erythromycin biosynthesis protein CIII-like C-terminal" evidence="4">
    <location>
        <begin position="415"/>
        <end position="510"/>
    </location>
</feature>
<comment type="caution">
    <text evidence="6">The sequence shown here is derived from an EMBL/GenBank/DDBJ whole genome shotgun (WGS) entry which is preliminary data.</text>
</comment>
<dbReference type="Pfam" id="PF06722">
    <property type="entry name" value="EryCIII-like_C"/>
    <property type="match status" value="1"/>
</dbReference>
<gene>
    <name evidence="6" type="ORF">FMEXI_4791</name>
</gene>
<keyword evidence="7" id="KW-1185">Reference proteome</keyword>
<dbReference type="Gene3D" id="3.40.50.2000">
    <property type="entry name" value="Glycogen Phosphorylase B"/>
    <property type="match status" value="2"/>
</dbReference>
<keyword evidence="1 6" id="KW-0808">Transferase</keyword>